<dbReference type="EMBL" id="GGEC01071075">
    <property type="protein sequence ID" value="MBX51559.1"/>
    <property type="molecule type" value="Transcribed_RNA"/>
</dbReference>
<dbReference type="AlphaFoldDB" id="A0A2P2PA17"/>
<accession>A0A2P2PA17</accession>
<evidence type="ECO:0000313" key="1">
    <source>
        <dbReference type="EMBL" id="MBX51559.1"/>
    </source>
</evidence>
<protein>
    <submittedName>
        <fullName evidence="1">Uncharacterized protein</fullName>
    </submittedName>
</protein>
<proteinExistence type="predicted"/>
<sequence length="37" mass="4517">MPYMHRDFSSFSIECCGAWHHFMRFIFPPKAIIRTQK</sequence>
<organism evidence="1">
    <name type="scientific">Rhizophora mucronata</name>
    <name type="common">Asiatic mangrove</name>
    <dbReference type="NCBI Taxonomy" id="61149"/>
    <lineage>
        <taxon>Eukaryota</taxon>
        <taxon>Viridiplantae</taxon>
        <taxon>Streptophyta</taxon>
        <taxon>Embryophyta</taxon>
        <taxon>Tracheophyta</taxon>
        <taxon>Spermatophyta</taxon>
        <taxon>Magnoliopsida</taxon>
        <taxon>eudicotyledons</taxon>
        <taxon>Gunneridae</taxon>
        <taxon>Pentapetalae</taxon>
        <taxon>rosids</taxon>
        <taxon>fabids</taxon>
        <taxon>Malpighiales</taxon>
        <taxon>Rhizophoraceae</taxon>
        <taxon>Rhizophora</taxon>
    </lineage>
</organism>
<name>A0A2P2PA17_RHIMU</name>
<reference evidence="1" key="1">
    <citation type="submission" date="2018-02" db="EMBL/GenBank/DDBJ databases">
        <title>Rhizophora mucronata_Transcriptome.</title>
        <authorList>
            <person name="Meera S.P."/>
            <person name="Sreeshan A."/>
            <person name="Augustine A."/>
        </authorList>
    </citation>
    <scope>NUCLEOTIDE SEQUENCE</scope>
    <source>
        <tissue evidence="1">Leaf</tissue>
    </source>
</reference>